<reference evidence="1" key="4">
    <citation type="submission" date="2019-03" db="UniProtKB">
        <authorList>
            <consortium name="EnsemblPlants"/>
        </authorList>
    </citation>
    <scope>IDENTIFICATION</scope>
</reference>
<sequence>MRQDWRKTPTRSQPCVPTAGLRGCASRAGSVGGMITAAQPPCPSISSKNCCRCLTPRATPHRKMKSSRIGRRQTARRYLVTHWTTRHHPKHRSYKGGSGRLKSWCSSTRAIRLPLYKQDLIQGELKATPLARRLRVKVADGGELLCTHEVANCAWWSQGQQFCNNLKVLPLGSYDIILGMDWLESHSPMQVDWVKRYIEF</sequence>
<organism evidence="1 2">
    <name type="scientific">Aegilops tauschii subsp. strangulata</name>
    <name type="common">Goatgrass</name>
    <dbReference type="NCBI Taxonomy" id="200361"/>
    <lineage>
        <taxon>Eukaryota</taxon>
        <taxon>Viridiplantae</taxon>
        <taxon>Streptophyta</taxon>
        <taxon>Embryophyta</taxon>
        <taxon>Tracheophyta</taxon>
        <taxon>Spermatophyta</taxon>
        <taxon>Magnoliopsida</taxon>
        <taxon>Liliopsida</taxon>
        <taxon>Poales</taxon>
        <taxon>Poaceae</taxon>
        <taxon>BOP clade</taxon>
        <taxon>Pooideae</taxon>
        <taxon>Triticodae</taxon>
        <taxon>Triticeae</taxon>
        <taxon>Triticinae</taxon>
        <taxon>Aegilops</taxon>
    </lineage>
</organism>
<proteinExistence type="predicted"/>
<dbReference type="CDD" id="cd00303">
    <property type="entry name" value="retropepsin_like"/>
    <property type="match status" value="1"/>
</dbReference>
<dbReference type="Gene3D" id="2.40.70.10">
    <property type="entry name" value="Acid Proteases"/>
    <property type="match status" value="1"/>
</dbReference>
<evidence type="ECO:0000313" key="1">
    <source>
        <dbReference type="EnsemblPlants" id="AET3Gv20255600.2"/>
    </source>
</evidence>
<protein>
    <recommendedName>
        <fullName evidence="3">Reverse transcriptase domain-containing protein</fullName>
    </recommendedName>
</protein>
<keyword evidence="2" id="KW-1185">Reference proteome</keyword>
<dbReference type="AlphaFoldDB" id="A0A453E8A7"/>
<reference evidence="2" key="1">
    <citation type="journal article" date="2014" name="Science">
        <title>Ancient hybridizations among the ancestral genomes of bread wheat.</title>
        <authorList>
            <consortium name="International Wheat Genome Sequencing Consortium,"/>
            <person name="Marcussen T."/>
            <person name="Sandve S.R."/>
            <person name="Heier L."/>
            <person name="Spannagl M."/>
            <person name="Pfeifer M."/>
            <person name="Jakobsen K.S."/>
            <person name="Wulff B.B."/>
            <person name="Steuernagel B."/>
            <person name="Mayer K.F."/>
            <person name="Olsen O.A."/>
        </authorList>
    </citation>
    <scope>NUCLEOTIDE SEQUENCE [LARGE SCALE GENOMIC DNA]</scope>
    <source>
        <strain evidence="2">cv. AL8/78</strain>
    </source>
</reference>
<dbReference type="Pfam" id="PF08284">
    <property type="entry name" value="RVP_2"/>
    <property type="match status" value="1"/>
</dbReference>
<reference evidence="2" key="2">
    <citation type="journal article" date="2017" name="Nat. Plants">
        <title>The Aegilops tauschii genome reveals multiple impacts of transposons.</title>
        <authorList>
            <person name="Zhao G."/>
            <person name="Zou C."/>
            <person name="Li K."/>
            <person name="Wang K."/>
            <person name="Li T."/>
            <person name="Gao L."/>
            <person name="Zhang X."/>
            <person name="Wang H."/>
            <person name="Yang Z."/>
            <person name="Liu X."/>
            <person name="Jiang W."/>
            <person name="Mao L."/>
            <person name="Kong X."/>
            <person name="Jiao Y."/>
            <person name="Jia J."/>
        </authorList>
    </citation>
    <scope>NUCLEOTIDE SEQUENCE [LARGE SCALE GENOMIC DNA]</scope>
    <source>
        <strain evidence="2">cv. AL8/78</strain>
    </source>
</reference>
<accession>A0A453E8A7</accession>
<dbReference type="InterPro" id="IPR021109">
    <property type="entry name" value="Peptidase_aspartic_dom_sf"/>
</dbReference>
<evidence type="ECO:0000313" key="2">
    <source>
        <dbReference type="Proteomes" id="UP000015105"/>
    </source>
</evidence>
<reference evidence="1" key="3">
    <citation type="journal article" date="2017" name="Nature">
        <title>Genome sequence of the progenitor of the wheat D genome Aegilops tauschii.</title>
        <authorList>
            <person name="Luo M.C."/>
            <person name="Gu Y.Q."/>
            <person name="Puiu D."/>
            <person name="Wang H."/>
            <person name="Twardziok S.O."/>
            <person name="Deal K.R."/>
            <person name="Huo N."/>
            <person name="Zhu T."/>
            <person name="Wang L."/>
            <person name="Wang Y."/>
            <person name="McGuire P.E."/>
            <person name="Liu S."/>
            <person name="Long H."/>
            <person name="Ramasamy R.K."/>
            <person name="Rodriguez J.C."/>
            <person name="Van S.L."/>
            <person name="Yuan L."/>
            <person name="Wang Z."/>
            <person name="Xia Z."/>
            <person name="Xiao L."/>
            <person name="Anderson O.D."/>
            <person name="Ouyang S."/>
            <person name="Liang Y."/>
            <person name="Zimin A.V."/>
            <person name="Pertea G."/>
            <person name="Qi P."/>
            <person name="Bennetzen J.L."/>
            <person name="Dai X."/>
            <person name="Dawson M.W."/>
            <person name="Muller H.G."/>
            <person name="Kugler K."/>
            <person name="Rivarola-Duarte L."/>
            <person name="Spannagl M."/>
            <person name="Mayer K.F.X."/>
            <person name="Lu F.H."/>
            <person name="Bevan M.W."/>
            <person name="Leroy P."/>
            <person name="Li P."/>
            <person name="You F.M."/>
            <person name="Sun Q."/>
            <person name="Liu Z."/>
            <person name="Lyons E."/>
            <person name="Wicker T."/>
            <person name="Salzberg S.L."/>
            <person name="Devos K.M."/>
            <person name="Dvorak J."/>
        </authorList>
    </citation>
    <scope>NUCLEOTIDE SEQUENCE [LARGE SCALE GENOMIC DNA]</scope>
    <source>
        <strain evidence="1">cv. AL8/78</strain>
    </source>
</reference>
<evidence type="ECO:0008006" key="3">
    <source>
        <dbReference type="Google" id="ProtNLM"/>
    </source>
</evidence>
<dbReference type="Proteomes" id="UP000015105">
    <property type="component" value="Chromosome 3D"/>
</dbReference>
<name>A0A453E8A7_AEGTS</name>
<reference evidence="1" key="5">
    <citation type="journal article" date="2021" name="G3 (Bethesda)">
        <title>Aegilops tauschii genome assembly Aet v5.0 features greater sequence contiguity and improved annotation.</title>
        <authorList>
            <person name="Wang L."/>
            <person name="Zhu T."/>
            <person name="Rodriguez J.C."/>
            <person name="Deal K.R."/>
            <person name="Dubcovsky J."/>
            <person name="McGuire P.E."/>
            <person name="Lux T."/>
            <person name="Spannagl M."/>
            <person name="Mayer K.F.X."/>
            <person name="Baldrich P."/>
            <person name="Meyers B.C."/>
            <person name="Huo N."/>
            <person name="Gu Y.Q."/>
            <person name="Zhou H."/>
            <person name="Devos K.M."/>
            <person name="Bennetzen J.L."/>
            <person name="Unver T."/>
            <person name="Budak H."/>
            <person name="Gulick P.J."/>
            <person name="Galiba G."/>
            <person name="Kalapos B."/>
            <person name="Nelson D.R."/>
            <person name="Li P."/>
            <person name="You F.M."/>
            <person name="Luo M.C."/>
            <person name="Dvorak J."/>
        </authorList>
    </citation>
    <scope>NUCLEOTIDE SEQUENCE [LARGE SCALE GENOMIC DNA]</scope>
    <source>
        <strain evidence="1">cv. AL8/78</strain>
    </source>
</reference>
<dbReference type="Gramene" id="AET3Gv20255600.2">
    <property type="protein sequence ID" value="AET3Gv20255600.2"/>
    <property type="gene ID" value="AET3Gv20255600"/>
</dbReference>
<dbReference type="EnsemblPlants" id="AET3Gv20255600.2">
    <property type="protein sequence ID" value="AET3Gv20255600.2"/>
    <property type="gene ID" value="AET3Gv20255600"/>
</dbReference>